<sequence length="159" mass="16903">MEMPTGQPGRTAPWAKALGAVLLALLGVLVAFFVVGGSGEADRKQEAFESTREKARRFADDVTARRLTPPIARSDLQKAMDAAVGKQYGQLLSAASTDSGTRVVAAFSQMYRRSAPRLGPAEVMTRRCFTIDFDAGGGSPRITAHGADVSCTERAEQIG</sequence>
<keyword evidence="1" id="KW-0472">Membrane</keyword>
<dbReference type="RefSeq" id="WP_084746728.1">
    <property type="nucleotide sequence ID" value="NZ_CP020563.1"/>
</dbReference>
<dbReference type="EMBL" id="CP020563">
    <property type="protein sequence ID" value="ARF72927.1"/>
    <property type="molecule type" value="Genomic_DNA"/>
</dbReference>
<name>A0ABC8BRW9_9ACTN</name>
<gene>
    <name evidence="2" type="ORF">B7C62_12110</name>
</gene>
<dbReference type="Proteomes" id="UP000192251">
    <property type="component" value="Chromosome"/>
</dbReference>
<evidence type="ECO:0000313" key="2">
    <source>
        <dbReference type="EMBL" id="ARF72927.1"/>
    </source>
</evidence>
<accession>A0ABC8BRW9</accession>
<evidence type="ECO:0000256" key="1">
    <source>
        <dbReference type="SAM" id="Phobius"/>
    </source>
</evidence>
<protein>
    <submittedName>
        <fullName evidence="2">Uncharacterized protein</fullName>
    </submittedName>
</protein>
<keyword evidence="1" id="KW-0812">Transmembrane</keyword>
<dbReference type="KEGG" id="kab:B7C62_12110"/>
<dbReference type="AlphaFoldDB" id="A0ABC8BRW9"/>
<organism evidence="2 3">
    <name type="scientific">Kitasatospora albolonga</name>
    <dbReference type="NCBI Taxonomy" id="68173"/>
    <lineage>
        <taxon>Bacteria</taxon>
        <taxon>Bacillati</taxon>
        <taxon>Actinomycetota</taxon>
        <taxon>Actinomycetes</taxon>
        <taxon>Kitasatosporales</taxon>
        <taxon>Streptomycetaceae</taxon>
        <taxon>Kitasatospora</taxon>
    </lineage>
</organism>
<reference evidence="2 3" key="1">
    <citation type="submission" date="2017-04" db="EMBL/GenBank/DDBJ databases">
        <title>The complete genome sequence of Streptomyces albolongus YIM 101047, the producer of novel bafilomycins and novel odoriferous sesquiterpenoids.</title>
        <authorList>
            <person name="Yin M."/>
            <person name="Jiang Y."/>
        </authorList>
    </citation>
    <scope>NUCLEOTIDE SEQUENCE [LARGE SCALE GENOMIC DNA]</scope>
    <source>
        <strain evidence="2 3">YIM 101047</strain>
    </source>
</reference>
<feature type="transmembrane region" description="Helical" evidence="1">
    <location>
        <begin position="12"/>
        <end position="35"/>
    </location>
</feature>
<evidence type="ECO:0000313" key="3">
    <source>
        <dbReference type="Proteomes" id="UP000192251"/>
    </source>
</evidence>
<proteinExistence type="predicted"/>
<keyword evidence="3" id="KW-1185">Reference proteome</keyword>
<keyword evidence="1" id="KW-1133">Transmembrane helix</keyword>